<accession>A0A0T7GPR1</accession>
<dbReference type="AlphaFoldDB" id="A0A0T7GPR1"/>
<protein>
    <submittedName>
        <fullName evidence="1">Uncharacterized protein</fullName>
    </submittedName>
</protein>
<dbReference type="EMBL" id="CCRK01000005">
    <property type="protein sequence ID" value="CDZ49264.1"/>
    <property type="molecule type" value="Genomic_DNA"/>
</dbReference>
<dbReference type="Proteomes" id="UP000039660">
    <property type="component" value="Unassembled WGS sequence"/>
</dbReference>
<gene>
    <name evidence="1" type="ORF">NGAL_HAMBI1189_28730</name>
</gene>
<name>A0A0T7GPR1_NEOGA</name>
<reference evidence="1 2" key="1">
    <citation type="submission" date="2014-08" db="EMBL/GenBank/DDBJ databases">
        <authorList>
            <person name="Chen Y.-H."/>
        </authorList>
    </citation>
    <scope>NUCLEOTIDE SEQUENCE [LARGE SCALE GENOMIC DNA]</scope>
</reference>
<evidence type="ECO:0000313" key="1">
    <source>
        <dbReference type="EMBL" id="CDZ49264.1"/>
    </source>
</evidence>
<sequence length="91" mass="10061">MMALGRRQITSLPRISLSETFANALAQMERRLGFGRRGQCSFGTNNVKRAAVFVGAAARYSINMISYFTGSLLLRVHPLFAFNRIDDSAAC</sequence>
<organism evidence="1 2">
    <name type="scientific">Neorhizobium galegae bv. officinalis</name>
    <dbReference type="NCBI Taxonomy" id="323656"/>
    <lineage>
        <taxon>Bacteria</taxon>
        <taxon>Pseudomonadati</taxon>
        <taxon>Pseudomonadota</taxon>
        <taxon>Alphaproteobacteria</taxon>
        <taxon>Hyphomicrobiales</taxon>
        <taxon>Rhizobiaceae</taxon>
        <taxon>Rhizobium/Agrobacterium group</taxon>
        <taxon>Neorhizobium</taxon>
    </lineage>
</organism>
<proteinExistence type="predicted"/>
<evidence type="ECO:0000313" key="2">
    <source>
        <dbReference type="Proteomes" id="UP000039660"/>
    </source>
</evidence>